<dbReference type="Proteomes" id="UP001057375">
    <property type="component" value="Unassembled WGS sequence"/>
</dbReference>
<sequence length="217" mass="24176">REPLRALCAELELKGSVLLAHEGINGTVAGSDEGIDGFVAELAHGPLFGGRLDNLELKFSEAAQMPFQRLKVRLKKEIVTLGDTTVDPTRQVGTYVDAGDWNELIASPDILVLDTRNAFEVAMGSFEGAGGILKYLEETPQQDSRWRGDCFVLSERIDALEVRLTYQDETIETLNQTITAQWKQIDALTRQLAELRDRLQEAERQAPGPTNERPPHY</sequence>
<dbReference type="EMBL" id="BQXS01003804">
    <property type="protein sequence ID" value="GKT35459.1"/>
    <property type="molecule type" value="Genomic_DNA"/>
</dbReference>
<proteinExistence type="inferred from homology"/>
<dbReference type="InterPro" id="IPR020936">
    <property type="entry name" value="TrhO"/>
</dbReference>
<comment type="caution">
    <text evidence="2">The sequence shown here is derived from an EMBL/GenBank/DDBJ whole genome shotgun (WGS) entry which is preliminary data.</text>
</comment>
<dbReference type="PANTHER" id="PTHR43268:SF3">
    <property type="entry name" value="RHODANESE-LIKE DOMAIN-CONTAINING PROTEIN 7-RELATED"/>
    <property type="match status" value="1"/>
</dbReference>
<evidence type="ECO:0000313" key="3">
    <source>
        <dbReference type="Proteomes" id="UP001057375"/>
    </source>
</evidence>
<name>A0ABQ5KVK4_9EUKA</name>
<protein>
    <submittedName>
        <fullName evidence="2">Multi-domain containing protein</fullName>
    </submittedName>
</protein>
<dbReference type="InterPro" id="IPR036873">
    <property type="entry name" value="Rhodanese-like_dom_sf"/>
</dbReference>
<dbReference type="InterPro" id="IPR040503">
    <property type="entry name" value="TRHO_N"/>
</dbReference>
<dbReference type="Pfam" id="PF17773">
    <property type="entry name" value="UPF0176_N"/>
    <property type="match status" value="1"/>
</dbReference>
<dbReference type="Gene3D" id="3.30.70.100">
    <property type="match status" value="1"/>
</dbReference>
<accession>A0ABQ5KVK4</accession>
<dbReference type="PANTHER" id="PTHR43268">
    <property type="entry name" value="THIOSULFATE SULFURTRANSFERASE/RHODANESE-LIKE DOMAIN-CONTAINING PROTEIN 2"/>
    <property type="match status" value="1"/>
</dbReference>
<organism evidence="2 3">
    <name type="scientific">Aduncisulcus paluster</name>
    <dbReference type="NCBI Taxonomy" id="2918883"/>
    <lineage>
        <taxon>Eukaryota</taxon>
        <taxon>Metamonada</taxon>
        <taxon>Carpediemonas-like organisms</taxon>
        <taxon>Aduncisulcus</taxon>
    </lineage>
</organism>
<feature type="domain" description="tRNA uridine(34) hydroxylase N-terminal" evidence="1">
    <location>
        <begin position="1"/>
        <end position="78"/>
    </location>
</feature>
<dbReference type="InterPro" id="IPR007236">
    <property type="entry name" value="SlyX"/>
</dbReference>
<feature type="non-terminal residue" evidence="2">
    <location>
        <position position="1"/>
    </location>
</feature>
<dbReference type="Gene3D" id="1.20.5.300">
    <property type="match status" value="1"/>
</dbReference>
<reference evidence="2" key="1">
    <citation type="submission" date="2022-03" db="EMBL/GenBank/DDBJ databases">
        <title>Draft genome sequence of Aduncisulcus paluster, a free-living microaerophilic Fornicata.</title>
        <authorList>
            <person name="Yuyama I."/>
            <person name="Kume K."/>
            <person name="Tamura T."/>
            <person name="Inagaki Y."/>
            <person name="Hashimoto T."/>
        </authorList>
    </citation>
    <scope>NUCLEOTIDE SEQUENCE</scope>
    <source>
        <strain evidence="2">NY0171</strain>
    </source>
</reference>
<keyword evidence="3" id="KW-1185">Reference proteome</keyword>
<dbReference type="SUPFAM" id="SSF52821">
    <property type="entry name" value="Rhodanese/Cell cycle control phosphatase"/>
    <property type="match status" value="1"/>
</dbReference>
<dbReference type="Pfam" id="PF04102">
    <property type="entry name" value="SlyX"/>
    <property type="match status" value="1"/>
</dbReference>
<gene>
    <name evidence="2" type="ORF">ADUPG1_002987</name>
</gene>
<dbReference type="HAMAP" id="MF_00715">
    <property type="entry name" value="SlyX"/>
    <property type="match status" value="1"/>
</dbReference>
<dbReference type="Gene3D" id="3.40.250.10">
    <property type="entry name" value="Rhodanese-like domain"/>
    <property type="match status" value="1"/>
</dbReference>
<evidence type="ECO:0000313" key="2">
    <source>
        <dbReference type="EMBL" id="GKT35459.1"/>
    </source>
</evidence>
<evidence type="ECO:0000259" key="1">
    <source>
        <dbReference type="Pfam" id="PF17773"/>
    </source>
</evidence>